<dbReference type="InterPro" id="IPR052560">
    <property type="entry name" value="RdDP_mobile_element"/>
</dbReference>
<dbReference type="EMBL" id="GECZ01029452">
    <property type="protein sequence ID" value="JAS40317.1"/>
    <property type="molecule type" value="Transcribed_RNA"/>
</dbReference>
<feature type="non-terminal residue" evidence="1">
    <location>
        <position position="103"/>
    </location>
</feature>
<evidence type="ECO:0008006" key="2">
    <source>
        <dbReference type="Google" id="ProtNLM"/>
    </source>
</evidence>
<sequence>ENNNFSLIFDAKDKSTFFSARWRRGYSPDLCFSSCAQPSYPMPVGRRVLGTFPHSQHSPVLISVGISIPLIRSFPQPRWNFQKADWEGFTARLEKCIRFIPPT</sequence>
<proteinExistence type="predicted"/>
<dbReference type="PANTHER" id="PTHR36688:SF1">
    <property type="entry name" value="ENDONUCLEASE_EXONUCLEASE_PHOSPHATASE DOMAIN-CONTAINING PROTEIN"/>
    <property type="match status" value="1"/>
</dbReference>
<name>A0A1B6EQW9_9HEMI</name>
<evidence type="ECO:0000313" key="1">
    <source>
        <dbReference type="EMBL" id="JAS40317.1"/>
    </source>
</evidence>
<dbReference type="PANTHER" id="PTHR36688">
    <property type="entry name" value="ENDO/EXONUCLEASE/PHOSPHATASE DOMAIN-CONTAINING PROTEIN"/>
    <property type="match status" value="1"/>
</dbReference>
<protein>
    <recommendedName>
        <fullName evidence="2">Endonuclease/exonuclease/phosphatase domain-containing protein</fullName>
    </recommendedName>
</protein>
<feature type="non-terminal residue" evidence="1">
    <location>
        <position position="1"/>
    </location>
</feature>
<organism evidence="1">
    <name type="scientific">Cuerna arida</name>
    <dbReference type="NCBI Taxonomy" id="1464854"/>
    <lineage>
        <taxon>Eukaryota</taxon>
        <taxon>Metazoa</taxon>
        <taxon>Ecdysozoa</taxon>
        <taxon>Arthropoda</taxon>
        <taxon>Hexapoda</taxon>
        <taxon>Insecta</taxon>
        <taxon>Pterygota</taxon>
        <taxon>Neoptera</taxon>
        <taxon>Paraneoptera</taxon>
        <taxon>Hemiptera</taxon>
        <taxon>Auchenorrhyncha</taxon>
        <taxon>Membracoidea</taxon>
        <taxon>Cicadellidae</taxon>
        <taxon>Cicadellinae</taxon>
        <taxon>Proconiini</taxon>
        <taxon>Cuerna</taxon>
    </lineage>
</organism>
<reference evidence="1" key="1">
    <citation type="submission" date="2015-11" db="EMBL/GenBank/DDBJ databases">
        <title>De novo transcriptome assembly of four potential Pierce s Disease insect vectors from Arizona vineyards.</title>
        <authorList>
            <person name="Tassone E.E."/>
        </authorList>
    </citation>
    <scope>NUCLEOTIDE SEQUENCE</scope>
</reference>
<dbReference type="AlphaFoldDB" id="A0A1B6EQW9"/>
<accession>A0A1B6EQW9</accession>
<gene>
    <name evidence="1" type="ORF">g.49594</name>
</gene>